<gene>
    <name evidence="8" type="ORF">NCGR_LOCUS6767</name>
</gene>
<evidence type="ECO:0000313" key="9">
    <source>
        <dbReference type="Proteomes" id="UP000604825"/>
    </source>
</evidence>
<evidence type="ECO:0000256" key="1">
    <source>
        <dbReference type="ARBA" id="ARBA00004370"/>
    </source>
</evidence>
<name>A0A811MJA7_9POAL</name>
<keyword evidence="5 6" id="KW-0472">Membrane</keyword>
<sequence>MASATFLEVLLAIFLPPVGVFLRYGCGVSGTLTHLKDILVCRCALAVTWMVARVNDGWMLQVEFWIDLLLTILGYIPGIIYALYVLVA</sequence>
<dbReference type="AlphaFoldDB" id="A0A811MJA7"/>
<evidence type="ECO:0000256" key="6">
    <source>
        <dbReference type="SAM" id="Phobius"/>
    </source>
</evidence>
<feature type="signal peptide" evidence="7">
    <location>
        <begin position="1"/>
        <end position="20"/>
    </location>
</feature>
<evidence type="ECO:0000256" key="4">
    <source>
        <dbReference type="ARBA" id="ARBA00022989"/>
    </source>
</evidence>
<keyword evidence="7" id="KW-0732">Signal</keyword>
<comment type="similarity">
    <text evidence="2">Belongs to the UPF0057 (PMP3) family.</text>
</comment>
<dbReference type="PROSITE" id="PS01309">
    <property type="entry name" value="UPF0057"/>
    <property type="match status" value="1"/>
</dbReference>
<keyword evidence="9" id="KW-1185">Reference proteome</keyword>
<dbReference type="OrthoDB" id="2802411at2759"/>
<evidence type="ECO:0000256" key="2">
    <source>
        <dbReference type="ARBA" id="ARBA00009530"/>
    </source>
</evidence>
<comment type="subcellular location">
    <subcellularLocation>
        <location evidence="1">Membrane</location>
    </subcellularLocation>
</comment>
<dbReference type="PANTHER" id="PTHR21659:SF117">
    <property type="entry name" value="OS03G0286900 PROTEIN"/>
    <property type="match status" value="1"/>
</dbReference>
<dbReference type="GO" id="GO:0016020">
    <property type="term" value="C:membrane"/>
    <property type="evidence" value="ECO:0007669"/>
    <property type="project" value="UniProtKB-SubCell"/>
</dbReference>
<evidence type="ECO:0000256" key="3">
    <source>
        <dbReference type="ARBA" id="ARBA00022692"/>
    </source>
</evidence>
<protein>
    <submittedName>
        <fullName evidence="8">Uncharacterized protein</fullName>
    </submittedName>
</protein>
<dbReference type="Pfam" id="PF01679">
    <property type="entry name" value="Pmp3"/>
    <property type="match status" value="2"/>
</dbReference>
<evidence type="ECO:0000256" key="7">
    <source>
        <dbReference type="SAM" id="SignalP"/>
    </source>
</evidence>
<evidence type="ECO:0000256" key="5">
    <source>
        <dbReference type="ARBA" id="ARBA00023136"/>
    </source>
</evidence>
<evidence type="ECO:0000313" key="8">
    <source>
        <dbReference type="EMBL" id="CAD6210721.1"/>
    </source>
</evidence>
<organism evidence="8 9">
    <name type="scientific">Miscanthus lutarioriparius</name>
    <dbReference type="NCBI Taxonomy" id="422564"/>
    <lineage>
        <taxon>Eukaryota</taxon>
        <taxon>Viridiplantae</taxon>
        <taxon>Streptophyta</taxon>
        <taxon>Embryophyta</taxon>
        <taxon>Tracheophyta</taxon>
        <taxon>Spermatophyta</taxon>
        <taxon>Magnoliopsida</taxon>
        <taxon>Liliopsida</taxon>
        <taxon>Poales</taxon>
        <taxon>Poaceae</taxon>
        <taxon>PACMAD clade</taxon>
        <taxon>Panicoideae</taxon>
        <taxon>Andropogonodae</taxon>
        <taxon>Andropogoneae</taxon>
        <taxon>Saccharinae</taxon>
        <taxon>Miscanthus</taxon>
    </lineage>
</organism>
<dbReference type="Proteomes" id="UP000604825">
    <property type="component" value="Unassembled WGS sequence"/>
</dbReference>
<accession>A0A811MJA7</accession>
<dbReference type="PANTHER" id="PTHR21659">
    <property type="entry name" value="HYDROPHOBIC PROTEIN RCI2 LOW TEMPERATURE AND SALT RESPONSIVE PROTEIN LTI6 -RELATED"/>
    <property type="match status" value="1"/>
</dbReference>
<feature type="transmembrane region" description="Helical" evidence="6">
    <location>
        <begin position="64"/>
        <end position="87"/>
    </location>
</feature>
<keyword evidence="3 6" id="KW-0812">Transmembrane</keyword>
<feature type="transmembrane region" description="Helical" evidence="6">
    <location>
        <begin position="33"/>
        <end position="52"/>
    </location>
</feature>
<reference evidence="8" key="1">
    <citation type="submission" date="2020-10" db="EMBL/GenBank/DDBJ databases">
        <authorList>
            <person name="Han B."/>
            <person name="Lu T."/>
            <person name="Zhao Q."/>
            <person name="Huang X."/>
            <person name="Zhao Y."/>
        </authorList>
    </citation>
    <scope>NUCLEOTIDE SEQUENCE</scope>
</reference>
<comment type="caution">
    <text evidence="8">The sequence shown here is derived from an EMBL/GenBank/DDBJ whole genome shotgun (WGS) entry which is preliminary data.</text>
</comment>
<proteinExistence type="inferred from homology"/>
<keyword evidence="4 6" id="KW-1133">Transmembrane helix</keyword>
<dbReference type="EMBL" id="CAJGYO010000002">
    <property type="protein sequence ID" value="CAD6210721.1"/>
    <property type="molecule type" value="Genomic_DNA"/>
</dbReference>
<dbReference type="InterPro" id="IPR000612">
    <property type="entry name" value="PMP3"/>
</dbReference>
<feature type="chain" id="PRO_5032505682" evidence="7">
    <location>
        <begin position="21"/>
        <end position="88"/>
    </location>
</feature>